<evidence type="ECO:0000313" key="3">
    <source>
        <dbReference type="Proteomes" id="UP000250321"/>
    </source>
</evidence>
<keyword evidence="3" id="KW-1185">Reference proteome</keyword>
<feature type="chain" id="PRO_5016450809" description="Secreted protein" evidence="1">
    <location>
        <begin position="16"/>
        <end position="67"/>
    </location>
</feature>
<feature type="signal peptide" evidence="1">
    <location>
        <begin position="1"/>
        <end position="15"/>
    </location>
</feature>
<evidence type="ECO:0008006" key="4">
    <source>
        <dbReference type="Google" id="ProtNLM"/>
    </source>
</evidence>
<dbReference type="Proteomes" id="UP000250321">
    <property type="component" value="Unassembled WGS sequence"/>
</dbReference>
<organism evidence="2 3">
    <name type="scientific">Prunus yedoensis var. nudiflora</name>
    <dbReference type="NCBI Taxonomy" id="2094558"/>
    <lineage>
        <taxon>Eukaryota</taxon>
        <taxon>Viridiplantae</taxon>
        <taxon>Streptophyta</taxon>
        <taxon>Embryophyta</taxon>
        <taxon>Tracheophyta</taxon>
        <taxon>Spermatophyta</taxon>
        <taxon>Magnoliopsida</taxon>
        <taxon>eudicotyledons</taxon>
        <taxon>Gunneridae</taxon>
        <taxon>Pentapetalae</taxon>
        <taxon>rosids</taxon>
        <taxon>fabids</taxon>
        <taxon>Rosales</taxon>
        <taxon>Rosaceae</taxon>
        <taxon>Amygdaloideae</taxon>
        <taxon>Amygdaleae</taxon>
        <taxon>Prunus</taxon>
    </lineage>
</organism>
<comment type="caution">
    <text evidence="2">The sequence shown here is derived from an EMBL/GenBank/DDBJ whole genome shotgun (WGS) entry which is preliminary data.</text>
</comment>
<proteinExistence type="predicted"/>
<name>A0A314UMD4_PRUYE</name>
<sequence>MAILLVTLILGMIFGLHLEGKQRRMAGVSKKPGSHLPTTCRILEFVRVFLATGLACIDKTERHVMNN</sequence>
<protein>
    <recommendedName>
        <fullName evidence="4">Secreted protein</fullName>
    </recommendedName>
</protein>
<dbReference type="EMBL" id="PJQY01003373">
    <property type="protein sequence ID" value="PQM38016.1"/>
    <property type="molecule type" value="Genomic_DNA"/>
</dbReference>
<accession>A0A314UMD4</accession>
<reference evidence="2 3" key="1">
    <citation type="submission" date="2018-02" db="EMBL/GenBank/DDBJ databases">
        <title>Draft genome of wild Prunus yedoensis var. nudiflora.</title>
        <authorList>
            <person name="Baek S."/>
            <person name="Kim J.-H."/>
            <person name="Choi K."/>
            <person name="Kim G.-B."/>
            <person name="Cho A."/>
            <person name="Jang H."/>
            <person name="Shin C.-H."/>
            <person name="Yu H.-J."/>
            <person name="Mun J.-H."/>
        </authorList>
    </citation>
    <scope>NUCLEOTIDE SEQUENCE [LARGE SCALE GENOMIC DNA]</scope>
    <source>
        <strain evidence="3">cv. Jeju island</strain>
        <tissue evidence="2">Leaf</tissue>
    </source>
</reference>
<dbReference type="AlphaFoldDB" id="A0A314UMD4"/>
<evidence type="ECO:0000313" key="2">
    <source>
        <dbReference type="EMBL" id="PQM38016.1"/>
    </source>
</evidence>
<keyword evidence="1" id="KW-0732">Signal</keyword>
<evidence type="ECO:0000256" key="1">
    <source>
        <dbReference type="SAM" id="SignalP"/>
    </source>
</evidence>
<gene>
    <name evidence="2" type="ORF">Pyn_07039</name>
</gene>